<dbReference type="EMBL" id="CAVMJV010000011">
    <property type="protein sequence ID" value="CAK5044833.1"/>
    <property type="molecule type" value="Genomic_DNA"/>
</dbReference>
<accession>A0ACB0YFW2</accession>
<dbReference type="Proteomes" id="UP001497535">
    <property type="component" value="Unassembled WGS sequence"/>
</dbReference>
<protein>
    <submittedName>
        <fullName evidence="1">Uncharacterized protein</fullName>
    </submittedName>
</protein>
<reference evidence="1" key="1">
    <citation type="submission" date="2023-11" db="EMBL/GenBank/DDBJ databases">
        <authorList>
            <person name="Poullet M."/>
        </authorList>
    </citation>
    <scope>NUCLEOTIDE SEQUENCE</scope>
    <source>
        <strain evidence="1">E1834</strain>
    </source>
</reference>
<name>A0ACB0YFW2_MELEN</name>
<evidence type="ECO:0000313" key="1">
    <source>
        <dbReference type="EMBL" id="CAK5044833.1"/>
    </source>
</evidence>
<comment type="caution">
    <text evidence="1">The sequence shown here is derived from an EMBL/GenBank/DDBJ whole genome shotgun (WGS) entry which is preliminary data.</text>
</comment>
<organism evidence="1 2">
    <name type="scientific">Meloidogyne enterolobii</name>
    <name type="common">Root-knot nematode worm</name>
    <name type="synonym">Meloidogyne mayaguensis</name>
    <dbReference type="NCBI Taxonomy" id="390850"/>
    <lineage>
        <taxon>Eukaryota</taxon>
        <taxon>Metazoa</taxon>
        <taxon>Ecdysozoa</taxon>
        <taxon>Nematoda</taxon>
        <taxon>Chromadorea</taxon>
        <taxon>Rhabditida</taxon>
        <taxon>Tylenchina</taxon>
        <taxon>Tylenchomorpha</taxon>
        <taxon>Tylenchoidea</taxon>
        <taxon>Meloidogynidae</taxon>
        <taxon>Meloidogyninae</taxon>
        <taxon>Meloidogyne</taxon>
    </lineage>
</organism>
<keyword evidence="2" id="KW-1185">Reference proteome</keyword>
<evidence type="ECO:0000313" key="2">
    <source>
        <dbReference type="Proteomes" id="UP001497535"/>
    </source>
</evidence>
<sequence>MEQSSQQHIGWETGKDNALGGNIEEKLEKKPELNFELTLQRKHRNEYERPTRRRAEANPTEIKSEEPSPPGPKPPQCQPLPHSTSYKTVPQYTLATNQPIMVESDLGLTAMIRASLRPHLVSASAVDIEKTPHVQPVSFGMRDGIELNDGNQ</sequence>
<gene>
    <name evidence="1" type="ORF">MENTE1834_LOCUS11585</name>
</gene>
<proteinExistence type="predicted"/>